<reference evidence="2" key="1">
    <citation type="journal article" date="2019" name="Int. J. Syst. Evol. Microbiol.">
        <title>The Global Catalogue of Microorganisms (GCM) 10K type strain sequencing project: providing services to taxonomists for standard genome sequencing and annotation.</title>
        <authorList>
            <consortium name="The Broad Institute Genomics Platform"/>
            <consortium name="The Broad Institute Genome Sequencing Center for Infectious Disease"/>
            <person name="Wu L."/>
            <person name="Ma J."/>
        </authorList>
    </citation>
    <scope>NUCLEOTIDE SEQUENCE [LARGE SCALE GENOMIC DNA]</scope>
    <source>
        <strain evidence="2">JCM 4087</strain>
    </source>
</reference>
<name>A0ABW1EAN2_9BACT</name>
<dbReference type="Proteomes" id="UP001596091">
    <property type="component" value="Unassembled WGS sequence"/>
</dbReference>
<comment type="caution">
    <text evidence="1">The sequence shown here is derived from an EMBL/GenBank/DDBJ whole genome shotgun (WGS) entry which is preliminary data.</text>
</comment>
<dbReference type="RefSeq" id="WP_263333801.1">
    <property type="nucleotide sequence ID" value="NZ_JAGSYH010000002.1"/>
</dbReference>
<sequence length="76" mass="8689">MALVYVVDYAQFLLRGHPQGQVNVTRYMTAHLKGTYKTEYFYEGSGPVPCSASLFPQDGLSPCWYLRRHPLYAEKA</sequence>
<keyword evidence="2" id="KW-1185">Reference proteome</keyword>
<dbReference type="EMBL" id="JBHSPH010000001">
    <property type="protein sequence ID" value="MFC5861382.1"/>
    <property type="molecule type" value="Genomic_DNA"/>
</dbReference>
<evidence type="ECO:0000313" key="1">
    <source>
        <dbReference type="EMBL" id="MFC5861382.1"/>
    </source>
</evidence>
<organism evidence="1 2">
    <name type="scientific">Acidicapsa dinghuensis</name>
    <dbReference type="NCBI Taxonomy" id="2218256"/>
    <lineage>
        <taxon>Bacteria</taxon>
        <taxon>Pseudomonadati</taxon>
        <taxon>Acidobacteriota</taxon>
        <taxon>Terriglobia</taxon>
        <taxon>Terriglobales</taxon>
        <taxon>Acidobacteriaceae</taxon>
        <taxon>Acidicapsa</taxon>
    </lineage>
</organism>
<evidence type="ECO:0000313" key="2">
    <source>
        <dbReference type="Proteomes" id="UP001596091"/>
    </source>
</evidence>
<proteinExistence type="predicted"/>
<protein>
    <submittedName>
        <fullName evidence="1">Uncharacterized protein</fullName>
    </submittedName>
</protein>
<accession>A0ABW1EAN2</accession>
<gene>
    <name evidence="1" type="ORF">ACFPT7_03670</name>
</gene>